<dbReference type="Pfam" id="PF00067">
    <property type="entry name" value="p450"/>
    <property type="match status" value="1"/>
</dbReference>
<dbReference type="InterPro" id="IPR001128">
    <property type="entry name" value="Cyt_P450"/>
</dbReference>
<organism evidence="4 5">
    <name type="scientific">Strongylocentrotus purpuratus</name>
    <name type="common">Purple sea urchin</name>
    <dbReference type="NCBI Taxonomy" id="7668"/>
    <lineage>
        <taxon>Eukaryota</taxon>
        <taxon>Metazoa</taxon>
        <taxon>Echinodermata</taxon>
        <taxon>Eleutherozoa</taxon>
        <taxon>Echinozoa</taxon>
        <taxon>Echinoidea</taxon>
        <taxon>Euechinoidea</taxon>
        <taxon>Echinacea</taxon>
        <taxon>Camarodonta</taxon>
        <taxon>Echinidea</taxon>
        <taxon>Strongylocentrotidae</taxon>
        <taxon>Strongylocentrotus</taxon>
    </lineage>
</organism>
<protein>
    <recommendedName>
        <fullName evidence="6">Cholesterol 24-hydroxylase-like</fullName>
    </recommendedName>
</protein>
<comment type="similarity">
    <text evidence="1 3">Belongs to the cytochrome P450 family.</text>
</comment>
<dbReference type="InterPro" id="IPR039983">
    <property type="entry name" value="CYP46A1"/>
</dbReference>
<evidence type="ECO:0000256" key="2">
    <source>
        <dbReference type="PIRSR" id="PIRSR602401-1"/>
    </source>
</evidence>
<dbReference type="GeneID" id="587435"/>
<dbReference type="PRINTS" id="PR00463">
    <property type="entry name" value="EP450I"/>
</dbReference>
<proteinExistence type="inferred from homology"/>
<dbReference type="Gene3D" id="1.10.630.10">
    <property type="entry name" value="Cytochrome P450"/>
    <property type="match status" value="1"/>
</dbReference>
<dbReference type="FunCoup" id="A0A7M7GFR4">
    <property type="interactions" value="219"/>
</dbReference>
<dbReference type="InterPro" id="IPR036396">
    <property type="entry name" value="Cyt_P450_sf"/>
</dbReference>
<dbReference type="CDD" id="cd20613">
    <property type="entry name" value="CYP46A1-like"/>
    <property type="match status" value="1"/>
</dbReference>
<keyword evidence="2 3" id="KW-0408">Iron</keyword>
<sequence length="509" mass="58376">MIGIGVLALLGYTILFVLLLALTSGVAYSAYVYMQHRKYAHIPSVKRANFFMGHYPTIKDYMKKHECPLAEVLYEWYKELGLVYCVHVLHNTFVVCLDSKVVKMVMTNSKHTKPHVEYDAFQAVFGSRLGGRSLVSETDHSRWSQRRALFNPAFNRQYLKGLMDIFNDSADRLVQDLMKRADGQTVVTMRDKFNSITLDVIGKVGFGLDLNAMEDPSCPFPVAATKVLQGLQKSLLVPWYSYIPSAHARNFRKEVKEACHLIREIGRDCILSRIEAKARGDATPQDILTYLLDASKELQGDQNFGLEEMIDEFVTFFVAGQETTGNHLSFTLQQICRYPEVLKKLLIEIEEVLGDKPFVDYSDLPKLEYLMLVMKESMRQFPPVSGSTRSLAHEIECCGYTIPKGTRLRVNHFIMGKMEKYFDDPEEFRPERFQVSDETPRHLYAYFPFSLGQRTCIGQSMAMMETRVILAKLLRRFTFDLVPGQKFGIKQELTNKPVDGCKTYITLRE</sequence>
<dbReference type="OMA" id="FYDIYGA"/>
<keyword evidence="2 3" id="KW-0479">Metal-binding</keyword>
<evidence type="ECO:0000313" key="5">
    <source>
        <dbReference type="Proteomes" id="UP000007110"/>
    </source>
</evidence>
<accession>A0A7M7GFR4</accession>
<dbReference type="GO" id="GO:0020037">
    <property type="term" value="F:heme binding"/>
    <property type="evidence" value="ECO:0000318"/>
    <property type="project" value="GO_Central"/>
</dbReference>
<evidence type="ECO:0000313" key="4">
    <source>
        <dbReference type="EnsemblMetazoa" id="XP_003726054"/>
    </source>
</evidence>
<evidence type="ECO:0008006" key="6">
    <source>
        <dbReference type="Google" id="ProtNLM"/>
    </source>
</evidence>
<dbReference type="InParanoid" id="A0A7M7GFR4"/>
<evidence type="ECO:0000256" key="1">
    <source>
        <dbReference type="ARBA" id="ARBA00010617"/>
    </source>
</evidence>
<comment type="cofactor">
    <cofactor evidence="2">
        <name>heme</name>
        <dbReference type="ChEBI" id="CHEBI:30413"/>
    </cofactor>
</comment>
<name>A0A7M7GFR4_STRPU</name>
<dbReference type="RefSeq" id="XP_003726054.1">
    <property type="nucleotide sequence ID" value="XM_003726006.3"/>
</dbReference>
<keyword evidence="5" id="KW-1185">Reference proteome</keyword>
<keyword evidence="3" id="KW-0560">Oxidoreductase</keyword>
<feature type="binding site" description="axial binding residue" evidence="2">
    <location>
        <position position="456"/>
    </location>
    <ligand>
        <name>heme</name>
        <dbReference type="ChEBI" id="CHEBI:30413"/>
    </ligand>
    <ligandPart>
        <name>Fe</name>
        <dbReference type="ChEBI" id="CHEBI:18248"/>
    </ligandPart>
</feature>
<reference evidence="4" key="2">
    <citation type="submission" date="2021-01" db="UniProtKB">
        <authorList>
            <consortium name="EnsemblMetazoa"/>
        </authorList>
    </citation>
    <scope>IDENTIFICATION</scope>
</reference>
<dbReference type="PROSITE" id="PS00086">
    <property type="entry name" value="CYTOCHROME_P450"/>
    <property type="match status" value="1"/>
</dbReference>
<reference evidence="5" key="1">
    <citation type="submission" date="2015-02" db="EMBL/GenBank/DDBJ databases">
        <title>Genome sequencing for Strongylocentrotus purpuratus.</title>
        <authorList>
            <person name="Murali S."/>
            <person name="Liu Y."/>
            <person name="Vee V."/>
            <person name="English A."/>
            <person name="Wang M."/>
            <person name="Skinner E."/>
            <person name="Han Y."/>
            <person name="Muzny D.M."/>
            <person name="Worley K.C."/>
            <person name="Gibbs R.A."/>
        </authorList>
    </citation>
    <scope>NUCLEOTIDE SEQUENCE</scope>
</reference>
<dbReference type="PANTHER" id="PTHR24293">
    <property type="entry name" value="CYTOCHROME P450 FAMILY 46 SUBFAMILY A"/>
    <property type="match status" value="1"/>
</dbReference>
<dbReference type="GO" id="GO:0006707">
    <property type="term" value="P:cholesterol catabolic process"/>
    <property type="evidence" value="ECO:0000318"/>
    <property type="project" value="GO_Central"/>
</dbReference>
<dbReference type="PANTHER" id="PTHR24293:SF0">
    <property type="entry name" value="CYP46A1 PROTEIN-RELATED"/>
    <property type="match status" value="1"/>
</dbReference>
<dbReference type="GO" id="GO:0005506">
    <property type="term" value="F:iron ion binding"/>
    <property type="evidence" value="ECO:0007669"/>
    <property type="project" value="InterPro"/>
</dbReference>
<dbReference type="SUPFAM" id="SSF48264">
    <property type="entry name" value="Cytochrome P450"/>
    <property type="match status" value="1"/>
</dbReference>
<dbReference type="PRINTS" id="PR00385">
    <property type="entry name" value="P450"/>
</dbReference>
<keyword evidence="3" id="KW-0503">Monooxygenase</keyword>
<dbReference type="Proteomes" id="UP000007110">
    <property type="component" value="Unassembled WGS sequence"/>
</dbReference>
<dbReference type="AlphaFoldDB" id="A0A7M7GFR4"/>
<evidence type="ECO:0000256" key="3">
    <source>
        <dbReference type="RuleBase" id="RU000461"/>
    </source>
</evidence>
<dbReference type="InterPro" id="IPR002401">
    <property type="entry name" value="Cyt_P450_E_grp-I"/>
</dbReference>
<dbReference type="OrthoDB" id="1470350at2759"/>
<dbReference type="EnsemblMetazoa" id="XM_003726006">
    <property type="protein sequence ID" value="XP_003726054"/>
    <property type="gene ID" value="LOC587435"/>
</dbReference>
<dbReference type="InterPro" id="IPR017972">
    <property type="entry name" value="Cyt_P450_CS"/>
</dbReference>
<keyword evidence="2 3" id="KW-0349">Heme</keyword>
<dbReference type="GO" id="GO:0033781">
    <property type="term" value="F:cholesterol 24-hydroxylase activity"/>
    <property type="evidence" value="ECO:0000318"/>
    <property type="project" value="GO_Central"/>
</dbReference>
<dbReference type="KEGG" id="spu:587435"/>